<organism evidence="3">
    <name type="scientific">Schistocephalus solidus</name>
    <name type="common">Tapeworm</name>
    <dbReference type="NCBI Taxonomy" id="70667"/>
    <lineage>
        <taxon>Eukaryota</taxon>
        <taxon>Metazoa</taxon>
        <taxon>Spiralia</taxon>
        <taxon>Lophotrochozoa</taxon>
        <taxon>Platyhelminthes</taxon>
        <taxon>Cestoda</taxon>
        <taxon>Eucestoda</taxon>
        <taxon>Diphyllobothriidea</taxon>
        <taxon>Diphyllobothriidae</taxon>
        <taxon>Schistocephalus</taxon>
    </lineage>
</organism>
<accession>A0A183T2E5</accession>
<reference evidence="1 2" key="2">
    <citation type="submission" date="2018-11" db="EMBL/GenBank/DDBJ databases">
        <authorList>
            <consortium name="Pathogen Informatics"/>
        </authorList>
    </citation>
    <scope>NUCLEOTIDE SEQUENCE [LARGE SCALE GENOMIC DNA]</scope>
    <source>
        <strain evidence="1 2">NST_G2</strain>
    </source>
</reference>
<reference evidence="3" key="1">
    <citation type="submission" date="2016-06" db="UniProtKB">
        <authorList>
            <consortium name="WormBaseParasite"/>
        </authorList>
    </citation>
    <scope>IDENTIFICATION</scope>
</reference>
<dbReference type="AlphaFoldDB" id="A0A183T2E5"/>
<evidence type="ECO:0000313" key="2">
    <source>
        <dbReference type="Proteomes" id="UP000275846"/>
    </source>
</evidence>
<keyword evidence="2" id="KW-1185">Reference proteome</keyword>
<proteinExistence type="predicted"/>
<dbReference type="Proteomes" id="UP000275846">
    <property type="component" value="Unassembled WGS sequence"/>
</dbReference>
<sequence length="134" mass="14771">MDGNGVEIVESCGKAELLGWFFVSVFTKEPELQLDHDNSGVLEAGPVLEYILFPEPLVERELQNLKEAKSSGPDDLQAKFLKELAGELSNLLAHIFNSSFESGKLPSEWKAANIYPIYKSGARSNVNQLSTCQP</sequence>
<dbReference type="OrthoDB" id="6264139at2759"/>
<dbReference type="EMBL" id="UYSU01036001">
    <property type="protein sequence ID" value="VDL97028.1"/>
    <property type="molecule type" value="Genomic_DNA"/>
</dbReference>
<name>A0A183T2E5_SCHSO</name>
<dbReference type="STRING" id="70667.A0A183T2E5"/>
<evidence type="ECO:0000313" key="1">
    <source>
        <dbReference type="EMBL" id="VDL97028.1"/>
    </source>
</evidence>
<evidence type="ECO:0000313" key="3">
    <source>
        <dbReference type="WBParaSite" id="SSLN_0001105601-mRNA-1"/>
    </source>
</evidence>
<dbReference type="WBParaSite" id="SSLN_0001105601-mRNA-1">
    <property type="protein sequence ID" value="SSLN_0001105601-mRNA-1"/>
    <property type="gene ID" value="SSLN_0001105601"/>
</dbReference>
<protein>
    <submittedName>
        <fullName evidence="1 3">Uncharacterized protein</fullName>
    </submittedName>
</protein>
<dbReference type="PANTHER" id="PTHR33395">
    <property type="entry name" value="TRANSCRIPTASE, PUTATIVE-RELATED-RELATED"/>
    <property type="match status" value="1"/>
</dbReference>
<dbReference type="PANTHER" id="PTHR33395:SF22">
    <property type="entry name" value="REVERSE TRANSCRIPTASE DOMAIN-CONTAINING PROTEIN"/>
    <property type="match status" value="1"/>
</dbReference>
<gene>
    <name evidence="1" type="ORF">SSLN_LOCUS10643</name>
</gene>